<dbReference type="PROSITE" id="PS50893">
    <property type="entry name" value="ABC_TRANSPORTER_2"/>
    <property type="match status" value="1"/>
</dbReference>
<sequence>MTADTLLDVRGLRAGYLAPVLGPLSFALARGEVLGLCGPNGCGKSTLLAALLGNVRIFAGDIRRAPGAVFSLQTQRQPPVAGVPLTGAELLALTGAAAAGLPPALAACLPLRLDRLSGGQRQFLHLWACLQAPADVVLLDEPTNNLDPDGVAALAGALRARAAGGAGLLVVSHDAAFLAAACDRLLRLGGVDDAA</sequence>
<dbReference type="CDD" id="cd00267">
    <property type="entry name" value="ABC_ATPase"/>
    <property type="match status" value="1"/>
</dbReference>
<dbReference type="KEGG" id="ares:IWH25_05660"/>
<evidence type="ECO:0000256" key="5">
    <source>
        <dbReference type="ARBA" id="ARBA00022840"/>
    </source>
</evidence>
<evidence type="ECO:0000259" key="6">
    <source>
        <dbReference type="PROSITE" id="PS50893"/>
    </source>
</evidence>
<keyword evidence="8" id="KW-1185">Reference proteome</keyword>
<evidence type="ECO:0000313" key="7">
    <source>
        <dbReference type="EMBL" id="QRJ64832.1"/>
    </source>
</evidence>
<proteinExistence type="inferred from homology"/>
<evidence type="ECO:0000256" key="4">
    <source>
        <dbReference type="ARBA" id="ARBA00022741"/>
    </source>
</evidence>
<dbReference type="EMBL" id="CP064781">
    <property type="protein sequence ID" value="QRJ64832.1"/>
    <property type="molecule type" value="Genomic_DNA"/>
</dbReference>
<feature type="domain" description="ABC transporter" evidence="6">
    <location>
        <begin position="1"/>
        <end position="194"/>
    </location>
</feature>
<organism evidence="7 8">
    <name type="scientific">Azospira restricta</name>
    <dbReference type="NCBI Taxonomy" id="404405"/>
    <lineage>
        <taxon>Bacteria</taxon>
        <taxon>Pseudomonadati</taxon>
        <taxon>Pseudomonadota</taxon>
        <taxon>Betaproteobacteria</taxon>
        <taxon>Rhodocyclales</taxon>
        <taxon>Rhodocyclaceae</taxon>
        <taxon>Azospira</taxon>
    </lineage>
</organism>
<dbReference type="Gene3D" id="3.40.50.300">
    <property type="entry name" value="P-loop containing nucleotide triphosphate hydrolases"/>
    <property type="match status" value="2"/>
</dbReference>
<evidence type="ECO:0000256" key="3">
    <source>
        <dbReference type="ARBA" id="ARBA00022475"/>
    </source>
</evidence>
<keyword evidence="4" id="KW-0547">Nucleotide-binding</keyword>
<dbReference type="SMART" id="SM00382">
    <property type="entry name" value="AAA"/>
    <property type="match status" value="1"/>
</dbReference>
<evidence type="ECO:0000313" key="8">
    <source>
        <dbReference type="Proteomes" id="UP000663444"/>
    </source>
</evidence>
<dbReference type="InterPro" id="IPR003593">
    <property type="entry name" value="AAA+_ATPase"/>
</dbReference>
<dbReference type="GO" id="GO:0005524">
    <property type="term" value="F:ATP binding"/>
    <property type="evidence" value="ECO:0007669"/>
    <property type="project" value="UniProtKB-KW"/>
</dbReference>
<keyword evidence="3" id="KW-0472">Membrane</keyword>
<dbReference type="InterPro" id="IPR050153">
    <property type="entry name" value="Metal_Ion_Import_ABC"/>
</dbReference>
<accession>A0A974SR18</accession>
<dbReference type="AlphaFoldDB" id="A0A974SR18"/>
<name>A0A974SR18_9RHOO</name>
<evidence type="ECO:0000256" key="1">
    <source>
        <dbReference type="ARBA" id="ARBA00005417"/>
    </source>
</evidence>
<dbReference type="SUPFAM" id="SSF52540">
    <property type="entry name" value="P-loop containing nucleoside triphosphate hydrolases"/>
    <property type="match status" value="1"/>
</dbReference>
<protein>
    <submittedName>
        <fullName evidence="7">ATP-binding cassette domain-containing protein</fullName>
    </submittedName>
</protein>
<dbReference type="Pfam" id="PF00005">
    <property type="entry name" value="ABC_tran"/>
    <property type="match status" value="1"/>
</dbReference>
<evidence type="ECO:0000256" key="2">
    <source>
        <dbReference type="ARBA" id="ARBA00022448"/>
    </source>
</evidence>
<keyword evidence="2" id="KW-0813">Transport</keyword>
<dbReference type="Proteomes" id="UP000663444">
    <property type="component" value="Chromosome"/>
</dbReference>
<dbReference type="InterPro" id="IPR027417">
    <property type="entry name" value="P-loop_NTPase"/>
</dbReference>
<reference evidence="7" key="1">
    <citation type="submission" date="2020-11" db="EMBL/GenBank/DDBJ databases">
        <title>Azospira restricta DSM 18626 genome sequence.</title>
        <authorList>
            <person name="Moe W.M."/>
        </authorList>
    </citation>
    <scope>NUCLEOTIDE SEQUENCE</scope>
    <source>
        <strain evidence="7">DSM 18626</strain>
    </source>
</reference>
<dbReference type="RefSeq" id="WP_203388360.1">
    <property type="nucleotide sequence ID" value="NZ_CP064781.1"/>
</dbReference>
<dbReference type="GO" id="GO:0016887">
    <property type="term" value="F:ATP hydrolysis activity"/>
    <property type="evidence" value="ECO:0007669"/>
    <property type="project" value="InterPro"/>
</dbReference>
<dbReference type="InterPro" id="IPR003439">
    <property type="entry name" value="ABC_transporter-like_ATP-bd"/>
</dbReference>
<keyword evidence="3" id="KW-1003">Cell membrane</keyword>
<dbReference type="InterPro" id="IPR003959">
    <property type="entry name" value="ATPase_AAA_core"/>
</dbReference>
<dbReference type="Pfam" id="PF13304">
    <property type="entry name" value="AAA_21"/>
    <property type="match status" value="1"/>
</dbReference>
<dbReference type="PANTHER" id="PTHR42734">
    <property type="entry name" value="METAL TRANSPORT SYSTEM ATP-BINDING PROTEIN TM_0124-RELATED"/>
    <property type="match status" value="1"/>
</dbReference>
<keyword evidence="5 7" id="KW-0067">ATP-binding</keyword>
<dbReference type="PANTHER" id="PTHR42734:SF17">
    <property type="entry name" value="METAL TRANSPORT SYSTEM ATP-BINDING PROTEIN TM_0124-RELATED"/>
    <property type="match status" value="1"/>
</dbReference>
<gene>
    <name evidence="7" type="ORF">IWH25_05660</name>
</gene>
<comment type="similarity">
    <text evidence="1">Belongs to the ABC transporter superfamily.</text>
</comment>